<evidence type="ECO:0000256" key="5">
    <source>
        <dbReference type="SAM" id="Phobius"/>
    </source>
</evidence>
<evidence type="ECO:0000256" key="3">
    <source>
        <dbReference type="ARBA" id="ARBA00022989"/>
    </source>
</evidence>
<comment type="subcellular location">
    <subcellularLocation>
        <location evidence="1">Membrane</location>
        <topology evidence="1">Multi-pass membrane protein</topology>
    </subcellularLocation>
</comment>
<dbReference type="AlphaFoldDB" id="A0A2Z6PJ87"/>
<feature type="transmembrane region" description="Helical" evidence="5">
    <location>
        <begin position="64"/>
        <end position="83"/>
    </location>
</feature>
<dbReference type="EMBL" id="DF974184">
    <property type="protein sequence ID" value="GAU46179.1"/>
    <property type="molecule type" value="Genomic_DNA"/>
</dbReference>
<feature type="transmembrane region" description="Helical" evidence="5">
    <location>
        <begin position="89"/>
        <end position="108"/>
    </location>
</feature>
<dbReference type="Pfam" id="PF00664">
    <property type="entry name" value="ABC_membrane"/>
    <property type="match status" value="1"/>
</dbReference>
<evidence type="ECO:0000256" key="1">
    <source>
        <dbReference type="ARBA" id="ARBA00004141"/>
    </source>
</evidence>
<gene>
    <name evidence="7" type="ORF">TSUD_93660</name>
</gene>
<dbReference type="GO" id="GO:0005886">
    <property type="term" value="C:plasma membrane"/>
    <property type="evidence" value="ECO:0007669"/>
    <property type="project" value="TreeGrafter"/>
</dbReference>
<name>A0A2Z6PJ87_TRISU</name>
<evidence type="ECO:0000313" key="8">
    <source>
        <dbReference type="Proteomes" id="UP000242715"/>
    </source>
</evidence>
<keyword evidence="3 5" id="KW-1133">Transmembrane helix</keyword>
<evidence type="ECO:0000313" key="7">
    <source>
        <dbReference type="EMBL" id="GAU46179.1"/>
    </source>
</evidence>
<dbReference type="GO" id="GO:0005524">
    <property type="term" value="F:ATP binding"/>
    <property type="evidence" value="ECO:0007669"/>
    <property type="project" value="InterPro"/>
</dbReference>
<keyword evidence="2 5" id="KW-0812">Transmembrane</keyword>
<dbReference type="InterPro" id="IPR011527">
    <property type="entry name" value="ABC1_TM_dom"/>
</dbReference>
<dbReference type="Proteomes" id="UP000242715">
    <property type="component" value="Unassembled WGS sequence"/>
</dbReference>
<dbReference type="OrthoDB" id="6500128at2759"/>
<keyword evidence="8" id="KW-1185">Reference proteome</keyword>
<dbReference type="PANTHER" id="PTHR24222:SF48">
    <property type="entry name" value="ABC TRANSPORTER B FAMILY MEMBER 15"/>
    <property type="match status" value="1"/>
</dbReference>
<feature type="domain" description="ABC transmembrane type-1" evidence="6">
    <location>
        <begin position="76"/>
        <end position="213"/>
    </location>
</feature>
<dbReference type="InterPro" id="IPR036640">
    <property type="entry name" value="ABC1_TM_sf"/>
</dbReference>
<dbReference type="PROSITE" id="PS50929">
    <property type="entry name" value="ABC_TM1F"/>
    <property type="match status" value="1"/>
</dbReference>
<organism evidence="7 8">
    <name type="scientific">Trifolium subterraneum</name>
    <name type="common">Subterranean clover</name>
    <dbReference type="NCBI Taxonomy" id="3900"/>
    <lineage>
        <taxon>Eukaryota</taxon>
        <taxon>Viridiplantae</taxon>
        <taxon>Streptophyta</taxon>
        <taxon>Embryophyta</taxon>
        <taxon>Tracheophyta</taxon>
        <taxon>Spermatophyta</taxon>
        <taxon>Magnoliopsida</taxon>
        <taxon>eudicotyledons</taxon>
        <taxon>Gunneridae</taxon>
        <taxon>Pentapetalae</taxon>
        <taxon>rosids</taxon>
        <taxon>fabids</taxon>
        <taxon>Fabales</taxon>
        <taxon>Fabaceae</taxon>
        <taxon>Papilionoideae</taxon>
        <taxon>50 kb inversion clade</taxon>
        <taxon>NPAAA clade</taxon>
        <taxon>Hologalegina</taxon>
        <taxon>IRL clade</taxon>
        <taxon>Trifolieae</taxon>
        <taxon>Trifolium</taxon>
    </lineage>
</organism>
<keyword evidence="4 5" id="KW-0472">Membrane</keyword>
<proteinExistence type="predicted"/>
<accession>A0A2Z6PJ87</accession>
<sequence length="213" mass="23322">MGSNNMFRYADGVDKLLMFFGTLGSLGDGLQNPLMMYILSDVINAYGDKNSRITKHDVNMIPDCLTYISAFLFCHIFAFVLSWRLALAAIPLSVMFIVPALVFGKIMLDVTMKMIESYGVAGGIAEQAISSIRTVFSYVGENQTLKRFSTALQKTMELGIKQGFAKGLMLGSMGVIYVSWGFQAWVGTYLISEKGEKGGHVFVAGFNILMGGL</sequence>
<evidence type="ECO:0000256" key="4">
    <source>
        <dbReference type="ARBA" id="ARBA00023136"/>
    </source>
</evidence>
<dbReference type="PANTHER" id="PTHR24222">
    <property type="entry name" value="ABC TRANSPORTER B FAMILY"/>
    <property type="match status" value="1"/>
</dbReference>
<dbReference type="Gene3D" id="1.20.1560.10">
    <property type="entry name" value="ABC transporter type 1, transmembrane domain"/>
    <property type="match status" value="2"/>
</dbReference>
<evidence type="ECO:0000259" key="6">
    <source>
        <dbReference type="PROSITE" id="PS50929"/>
    </source>
</evidence>
<protein>
    <recommendedName>
        <fullName evidence="6">ABC transmembrane type-1 domain-containing protein</fullName>
    </recommendedName>
</protein>
<evidence type="ECO:0000256" key="2">
    <source>
        <dbReference type="ARBA" id="ARBA00022692"/>
    </source>
</evidence>
<dbReference type="InterPro" id="IPR039421">
    <property type="entry name" value="Type_1_exporter"/>
</dbReference>
<reference evidence="8" key="1">
    <citation type="journal article" date="2017" name="Front. Plant Sci.">
        <title>Climate Clever Clovers: New Paradigm to Reduce the Environmental Footprint of Ruminants by Breeding Low Methanogenic Forages Utilizing Haplotype Variation.</title>
        <authorList>
            <person name="Kaur P."/>
            <person name="Appels R."/>
            <person name="Bayer P.E."/>
            <person name="Keeble-Gagnere G."/>
            <person name="Wang J."/>
            <person name="Hirakawa H."/>
            <person name="Shirasawa K."/>
            <person name="Vercoe P."/>
            <person name="Stefanova K."/>
            <person name="Durmic Z."/>
            <person name="Nichols P."/>
            <person name="Revell C."/>
            <person name="Isobe S.N."/>
            <person name="Edwards D."/>
            <person name="Erskine W."/>
        </authorList>
    </citation>
    <scope>NUCLEOTIDE SEQUENCE [LARGE SCALE GENOMIC DNA]</scope>
    <source>
        <strain evidence="8">cv. Daliak</strain>
    </source>
</reference>
<dbReference type="SUPFAM" id="SSF90123">
    <property type="entry name" value="ABC transporter transmembrane region"/>
    <property type="match status" value="1"/>
</dbReference>
<dbReference type="GO" id="GO:0140359">
    <property type="term" value="F:ABC-type transporter activity"/>
    <property type="evidence" value="ECO:0007669"/>
    <property type="project" value="InterPro"/>
</dbReference>
<feature type="transmembrane region" description="Helical" evidence="5">
    <location>
        <begin position="163"/>
        <end position="182"/>
    </location>
</feature>